<accession>A0A0G4I359</accession>
<dbReference type="PRINTS" id="PR01250">
    <property type="entry name" value="RIBOSOMALL34"/>
</dbReference>
<protein>
    <recommendedName>
        <fullName evidence="6">60S ribosomal protein L34</fullName>
    </recommendedName>
</protein>
<sequence>MVQRLTYRRKNRYNTASNQQKIVRTPGGRLVYQLAKKKANAPSCRDCESTLHGIPVLRAHEYKNIAKTHRTVRRAYGGNLCPGCLRQRIVRAFLLDEQKCVKEVLIEKEKQAKKETEGTKTKSKKKSKKSS</sequence>
<evidence type="ECO:0000256" key="1">
    <source>
        <dbReference type="ARBA" id="ARBA00009875"/>
    </source>
</evidence>
<dbReference type="PROSITE" id="PS01145">
    <property type="entry name" value="RIBOSOMAL_L34E"/>
    <property type="match status" value="1"/>
</dbReference>
<name>A0A0G4I359_9ALVE</name>
<dbReference type="Gene3D" id="6.20.370.70">
    <property type="match status" value="1"/>
</dbReference>
<dbReference type="Pfam" id="PF01199">
    <property type="entry name" value="Ribosomal_L34e"/>
    <property type="match status" value="1"/>
</dbReference>
<dbReference type="VEuPathDB" id="CryptoDB:Cvel_1734"/>
<evidence type="ECO:0008006" key="6">
    <source>
        <dbReference type="Google" id="ProtNLM"/>
    </source>
</evidence>
<dbReference type="PhylomeDB" id="A0A0G4I359"/>
<feature type="compositionally biased region" description="Basic residues" evidence="4">
    <location>
        <begin position="121"/>
        <end position="131"/>
    </location>
</feature>
<comment type="similarity">
    <text evidence="1">Belongs to the eukaryotic ribosomal protein eL34 family.</text>
</comment>
<dbReference type="GO" id="GO:0006412">
    <property type="term" value="P:translation"/>
    <property type="evidence" value="ECO:0007669"/>
    <property type="project" value="InterPro"/>
</dbReference>
<evidence type="ECO:0000256" key="2">
    <source>
        <dbReference type="ARBA" id="ARBA00022980"/>
    </source>
</evidence>
<keyword evidence="3" id="KW-0687">Ribonucleoprotein</keyword>
<dbReference type="AlphaFoldDB" id="A0A0G4I359"/>
<reference evidence="5" key="1">
    <citation type="submission" date="2014-11" db="EMBL/GenBank/DDBJ databases">
        <authorList>
            <person name="Otto D Thomas"/>
            <person name="Naeem Raeece"/>
        </authorList>
    </citation>
    <scope>NUCLEOTIDE SEQUENCE</scope>
</reference>
<organism evidence="5">
    <name type="scientific">Chromera velia CCMP2878</name>
    <dbReference type="NCBI Taxonomy" id="1169474"/>
    <lineage>
        <taxon>Eukaryota</taxon>
        <taxon>Sar</taxon>
        <taxon>Alveolata</taxon>
        <taxon>Colpodellida</taxon>
        <taxon>Chromeraceae</taxon>
        <taxon>Chromera</taxon>
    </lineage>
</organism>
<feature type="compositionally biased region" description="Basic and acidic residues" evidence="4">
    <location>
        <begin position="111"/>
        <end position="120"/>
    </location>
</feature>
<dbReference type="GO" id="GO:0003735">
    <property type="term" value="F:structural constituent of ribosome"/>
    <property type="evidence" value="ECO:0007669"/>
    <property type="project" value="InterPro"/>
</dbReference>
<dbReference type="GO" id="GO:1990904">
    <property type="term" value="C:ribonucleoprotein complex"/>
    <property type="evidence" value="ECO:0007669"/>
    <property type="project" value="UniProtKB-KW"/>
</dbReference>
<evidence type="ECO:0000313" key="5">
    <source>
        <dbReference type="EMBL" id="CEM51345.1"/>
    </source>
</evidence>
<dbReference type="InterPro" id="IPR038562">
    <property type="entry name" value="Ribosomal_eL34_C_sf"/>
</dbReference>
<dbReference type="Gene3D" id="6.20.340.10">
    <property type="match status" value="1"/>
</dbReference>
<keyword evidence="2" id="KW-0689">Ribosomal protein</keyword>
<dbReference type="EMBL" id="CDMZ01004921">
    <property type="protein sequence ID" value="CEM51345.1"/>
    <property type="molecule type" value="Genomic_DNA"/>
</dbReference>
<dbReference type="PANTHER" id="PTHR10759">
    <property type="entry name" value="60S RIBOSOMAL PROTEIN L34"/>
    <property type="match status" value="1"/>
</dbReference>
<dbReference type="InterPro" id="IPR018065">
    <property type="entry name" value="Ribosomal_eL34_CS"/>
</dbReference>
<feature type="region of interest" description="Disordered" evidence="4">
    <location>
        <begin position="111"/>
        <end position="131"/>
    </location>
</feature>
<evidence type="ECO:0000256" key="4">
    <source>
        <dbReference type="SAM" id="MobiDB-lite"/>
    </source>
</evidence>
<proteinExistence type="inferred from homology"/>
<evidence type="ECO:0000256" key="3">
    <source>
        <dbReference type="ARBA" id="ARBA00023274"/>
    </source>
</evidence>
<dbReference type="InterPro" id="IPR008195">
    <property type="entry name" value="Ribosomal_eL34"/>
</dbReference>
<dbReference type="GO" id="GO:0005840">
    <property type="term" value="C:ribosome"/>
    <property type="evidence" value="ECO:0007669"/>
    <property type="project" value="UniProtKB-KW"/>
</dbReference>
<gene>
    <name evidence="5" type="ORF">Cvel_1734</name>
</gene>